<keyword evidence="3" id="KW-1185">Reference proteome</keyword>
<comment type="caution">
    <text evidence="2">The sequence shown here is derived from an EMBL/GenBank/DDBJ whole genome shotgun (WGS) entry which is preliminary data.</text>
</comment>
<gene>
    <name evidence="2" type="ORF">LLUT_LOCUS25675</name>
</gene>
<dbReference type="AlphaFoldDB" id="A0AAV1XUA0"/>
<dbReference type="InterPro" id="IPR053258">
    <property type="entry name" value="Ca-permeable_cation_channel"/>
</dbReference>
<name>A0AAV1XUA0_LUPLU</name>
<sequence>MDVSKEHIDVVNKIEDTKAVSISMCSTKNRRVKVAGAKLNQRILSKSVKCSCHLKYYKQERSQTTSNDQVLISSIPWHSTFIFLDPLLIGVLQVEYQNKKESPFDTYPVQMKTFLISICIYSTLLGIKIHTTQTRGGYQIQILSFVLLLSGSLSSASLLSILFQQPLLWVMLITWGLMPIILCGLLSKSSLCWILGTVAKFTWNVIDFMFATMVSMFNGNGKGSTSGSSNAYQTDRV</sequence>
<keyword evidence="1" id="KW-1133">Transmembrane helix</keyword>
<accession>A0AAV1XUA0</accession>
<protein>
    <submittedName>
        <fullName evidence="2">Uncharacterized protein</fullName>
    </submittedName>
</protein>
<evidence type="ECO:0000256" key="1">
    <source>
        <dbReference type="SAM" id="Phobius"/>
    </source>
</evidence>
<dbReference type="PANTHER" id="PTHR34115">
    <property type="entry name" value="PROTEIN, PUTATIVE-RELATED"/>
    <property type="match status" value="1"/>
</dbReference>
<feature type="transmembrane region" description="Helical" evidence="1">
    <location>
        <begin position="113"/>
        <end position="130"/>
    </location>
</feature>
<dbReference type="Proteomes" id="UP001497480">
    <property type="component" value="Unassembled WGS sequence"/>
</dbReference>
<feature type="transmembrane region" description="Helical" evidence="1">
    <location>
        <begin position="167"/>
        <end position="186"/>
    </location>
</feature>
<feature type="transmembrane region" description="Helical" evidence="1">
    <location>
        <begin position="193"/>
        <end position="217"/>
    </location>
</feature>
<feature type="transmembrane region" description="Helical" evidence="1">
    <location>
        <begin position="70"/>
        <end position="93"/>
    </location>
</feature>
<evidence type="ECO:0000313" key="2">
    <source>
        <dbReference type="EMBL" id="CAL0324615.1"/>
    </source>
</evidence>
<evidence type="ECO:0000313" key="3">
    <source>
        <dbReference type="Proteomes" id="UP001497480"/>
    </source>
</evidence>
<feature type="transmembrane region" description="Helical" evidence="1">
    <location>
        <begin position="142"/>
        <end position="161"/>
    </location>
</feature>
<proteinExistence type="predicted"/>
<reference evidence="2 3" key="1">
    <citation type="submission" date="2024-03" db="EMBL/GenBank/DDBJ databases">
        <authorList>
            <person name="Martinez-Hernandez J."/>
        </authorList>
    </citation>
    <scope>NUCLEOTIDE SEQUENCE [LARGE SCALE GENOMIC DNA]</scope>
</reference>
<organism evidence="2 3">
    <name type="scientific">Lupinus luteus</name>
    <name type="common">European yellow lupine</name>
    <dbReference type="NCBI Taxonomy" id="3873"/>
    <lineage>
        <taxon>Eukaryota</taxon>
        <taxon>Viridiplantae</taxon>
        <taxon>Streptophyta</taxon>
        <taxon>Embryophyta</taxon>
        <taxon>Tracheophyta</taxon>
        <taxon>Spermatophyta</taxon>
        <taxon>Magnoliopsida</taxon>
        <taxon>eudicotyledons</taxon>
        <taxon>Gunneridae</taxon>
        <taxon>Pentapetalae</taxon>
        <taxon>rosids</taxon>
        <taxon>fabids</taxon>
        <taxon>Fabales</taxon>
        <taxon>Fabaceae</taxon>
        <taxon>Papilionoideae</taxon>
        <taxon>50 kb inversion clade</taxon>
        <taxon>genistoids sensu lato</taxon>
        <taxon>core genistoids</taxon>
        <taxon>Genisteae</taxon>
        <taxon>Lupinus</taxon>
    </lineage>
</organism>
<keyword evidence="1" id="KW-0812">Transmembrane</keyword>
<dbReference type="EMBL" id="CAXHTB010000018">
    <property type="protein sequence ID" value="CAL0324615.1"/>
    <property type="molecule type" value="Genomic_DNA"/>
</dbReference>
<keyword evidence="1" id="KW-0472">Membrane</keyword>
<dbReference type="PANTHER" id="PTHR34115:SF6">
    <property type="entry name" value="PROTEIN, PUTATIVE-RELATED"/>
    <property type="match status" value="1"/>
</dbReference>